<dbReference type="AlphaFoldDB" id="A0A0C2SH01"/>
<dbReference type="Pfam" id="PF08031">
    <property type="entry name" value="BBE"/>
    <property type="match status" value="1"/>
</dbReference>
<evidence type="ECO:0000256" key="3">
    <source>
        <dbReference type="ARBA" id="ARBA00022630"/>
    </source>
</evidence>
<evidence type="ECO:0000256" key="6">
    <source>
        <dbReference type="SAM" id="SignalP"/>
    </source>
</evidence>
<name>A0A0C2SH01_AMAMK</name>
<dbReference type="HOGENOM" id="CLU_018354_10_1_1"/>
<feature type="chain" id="PRO_5002155586" evidence="6">
    <location>
        <begin position="22"/>
        <end position="489"/>
    </location>
</feature>
<evidence type="ECO:0000313" key="8">
    <source>
        <dbReference type="EMBL" id="KIL62395.1"/>
    </source>
</evidence>
<gene>
    <name evidence="8" type="ORF">M378DRAFT_108416</name>
</gene>
<dbReference type="Proteomes" id="UP000054549">
    <property type="component" value="Unassembled WGS sequence"/>
</dbReference>
<dbReference type="OrthoDB" id="407275at2759"/>
<dbReference type="InterPro" id="IPR016169">
    <property type="entry name" value="FAD-bd_PCMH_sub2"/>
</dbReference>
<comment type="similarity">
    <text evidence="2">Belongs to the oxygen-dependent FAD-linked oxidoreductase family.</text>
</comment>
<evidence type="ECO:0000313" key="9">
    <source>
        <dbReference type="Proteomes" id="UP000054549"/>
    </source>
</evidence>
<keyword evidence="5" id="KW-0560">Oxidoreductase</keyword>
<dbReference type="PROSITE" id="PS51387">
    <property type="entry name" value="FAD_PCMH"/>
    <property type="match status" value="1"/>
</dbReference>
<dbReference type="GO" id="GO:0071949">
    <property type="term" value="F:FAD binding"/>
    <property type="evidence" value="ECO:0007669"/>
    <property type="project" value="InterPro"/>
</dbReference>
<evidence type="ECO:0000256" key="4">
    <source>
        <dbReference type="ARBA" id="ARBA00022827"/>
    </source>
</evidence>
<keyword evidence="6" id="KW-0732">Signal</keyword>
<evidence type="ECO:0000256" key="1">
    <source>
        <dbReference type="ARBA" id="ARBA00001974"/>
    </source>
</evidence>
<dbReference type="PANTHER" id="PTHR42973:SF39">
    <property type="entry name" value="FAD-BINDING PCMH-TYPE DOMAIN-CONTAINING PROTEIN"/>
    <property type="match status" value="1"/>
</dbReference>
<keyword evidence="9" id="KW-1185">Reference proteome</keyword>
<feature type="domain" description="FAD-binding PCMH-type" evidence="7">
    <location>
        <begin position="54"/>
        <end position="225"/>
    </location>
</feature>
<dbReference type="Pfam" id="PF01565">
    <property type="entry name" value="FAD_binding_4"/>
    <property type="match status" value="1"/>
</dbReference>
<organism evidence="8 9">
    <name type="scientific">Amanita muscaria (strain Koide BX008)</name>
    <dbReference type="NCBI Taxonomy" id="946122"/>
    <lineage>
        <taxon>Eukaryota</taxon>
        <taxon>Fungi</taxon>
        <taxon>Dikarya</taxon>
        <taxon>Basidiomycota</taxon>
        <taxon>Agaricomycotina</taxon>
        <taxon>Agaricomycetes</taxon>
        <taxon>Agaricomycetidae</taxon>
        <taxon>Agaricales</taxon>
        <taxon>Pluteineae</taxon>
        <taxon>Amanitaceae</taxon>
        <taxon>Amanita</taxon>
    </lineage>
</organism>
<dbReference type="InterPro" id="IPR012951">
    <property type="entry name" value="BBE"/>
</dbReference>
<reference evidence="8 9" key="1">
    <citation type="submission" date="2014-04" db="EMBL/GenBank/DDBJ databases">
        <title>Evolutionary Origins and Diversification of the Mycorrhizal Mutualists.</title>
        <authorList>
            <consortium name="DOE Joint Genome Institute"/>
            <consortium name="Mycorrhizal Genomics Consortium"/>
            <person name="Kohler A."/>
            <person name="Kuo A."/>
            <person name="Nagy L.G."/>
            <person name="Floudas D."/>
            <person name="Copeland A."/>
            <person name="Barry K.W."/>
            <person name="Cichocki N."/>
            <person name="Veneault-Fourrey C."/>
            <person name="LaButti K."/>
            <person name="Lindquist E.A."/>
            <person name="Lipzen A."/>
            <person name="Lundell T."/>
            <person name="Morin E."/>
            <person name="Murat C."/>
            <person name="Riley R."/>
            <person name="Ohm R."/>
            <person name="Sun H."/>
            <person name="Tunlid A."/>
            <person name="Henrissat B."/>
            <person name="Grigoriev I.V."/>
            <person name="Hibbett D.S."/>
            <person name="Martin F."/>
        </authorList>
    </citation>
    <scope>NUCLEOTIDE SEQUENCE [LARGE SCALE GENOMIC DNA]</scope>
    <source>
        <strain evidence="8 9">Koide BX008</strain>
    </source>
</reference>
<protein>
    <submittedName>
        <fullName evidence="8">Glucooligosaccharide oxidase</fullName>
    </submittedName>
</protein>
<proteinExistence type="inferred from homology"/>
<keyword evidence="3" id="KW-0285">Flavoprotein</keyword>
<dbReference type="SUPFAM" id="SSF56176">
    <property type="entry name" value="FAD-binding/transporter-associated domain-like"/>
    <property type="match status" value="1"/>
</dbReference>
<dbReference type="Gene3D" id="3.30.465.10">
    <property type="match status" value="1"/>
</dbReference>
<dbReference type="PANTHER" id="PTHR42973">
    <property type="entry name" value="BINDING OXIDOREDUCTASE, PUTATIVE (AFU_ORTHOLOGUE AFUA_1G17690)-RELATED"/>
    <property type="match status" value="1"/>
</dbReference>
<dbReference type="Gene3D" id="3.40.462.20">
    <property type="match status" value="1"/>
</dbReference>
<accession>A0A0C2SH01</accession>
<evidence type="ECO:0000256" key="5">
    <source>
        <dbReference type="ARBA" id="ARBA00023002"/>
    </source>
</evidence>
<dbReference type="InterPro" id="IPR016166">
    <property type="entry name" value="FAD-bd_PCMH"/>
</dbReference>
<dbReference type="InterPro" id="IPR036318">
    <property type="entry name" value="FAD-bd_PCMH-like_sf"/>
</dbReference>
<dbReference type="EMBL" id="KN818271">
    <property type="protein sequence ID" value="KIL62395.1"/>
    <property type="molecule type" value="Genomic_DNA"/>
</dbReference>
<comment type="cofactor">
    <cofactor evidence="1">
        <name>FAD</name>
        <dbReference type="ChEBI" id="CHEBI:57692"/>
    </cofactor>
</comment>
<sequence length="489" mass="52778">MCMLKPVLVSLFCHLNAVSRAENLRSQLNSEEIHAVFPGDCSFTEASAAYNRRITVKPAAITFPINVLQVAHIVKTAAAGNYRVVAKSGGHSYTANGLGGTDGAIVVDLRNMTKTQVFSTGSADIETGNTLGNVAAALIKNSRAIPHGTCPYVGIGGHAGYGGYGFTSRMWGLTLDTILSMTVVLADGTITTISEEANSDLFWAMRGAIGSYGIVTSFNIKTFPAPTSATVFNYLWYLHPTQAAQAVSAFQEFAQTDIPKEFGPQFAITAGPTSGLVSLTLLGGWYGPAEKLDVILAPYLADLPKPDSVNLVIGSYIESVEYLGARDSAPAHHFYRKSIVVPESSPFSGLALNAFMTFAANEGFRHKPDWRVLMGLYGGNNSAINAVPPNATAFSRRNILWTVQFSVDSSNPQVSLQSSDLVFLDNVVDSLVRNSPPDCDYGAYLNYIDDRQGNWKELYYGAKYADLMRIKQKYDPDNVFSFPMGVGCN</sequence>
<dbReference type="STRING" id="946122.A0A0C2SH01"/>
<dbReference type="GO" id="GO:0016491">
    <property type="term" value="F:oxidoreductase activity"/>
    <property type="evidence" value="ECO:0007669"/>
    <property type="project" value="UniProtKB-KW"/>
</dbReference>
<keyword evidence="4" id="KW-0274">FAD</keyword>
<dbReference type="InterPro" id="IPR006094">
    <property type="entry name" value="Oxid_FAD_bind_N"/>
</dbReference>
<evidence type="ECO:0000259" key="7">
    <source>
        <dbReference type="PROSITE" id="PS51387"/>
    </source>
</evidence>
<evidence type="ECO:0000256" key="2">
    <source>
        <dbReference type="ARBA" id="ARBA00005466"/>
    </source>
</evidence>
<feature type="signal peptide" evidence="6">
    <location>
        <begin position="1"/>
        <end position="21"/>
    </location>
</feature>
<dbReference type="InParanoid" id="A0A0C2SH01"/>
<dbReference type="InterPro" id="IPR050416">
    <property type="entry name" value="FAD-linked_Oxidoreductase"/>
</dbReference>